<keyword evidence="1" id="KW-0810">Translation regulation</keyword>
<feature type="non-terminal residue" evidence="5">
    <location>
        <position position="1"/>
    </location>
</feature>
<protein>
    <recommendedName>
        <fullName evidence="7">XPG N-terminal domain-containing protein</fullName>
    </recommendedName>
</protein>
<dbReference type="InterPro" id="IPR029060">
    <property type="entry name" value="PIN-like_dom_sf"/>
</dbReference>
<feature type="domain" description="Post-transcriptional regulator MKT1 N-terminal" evidence="4">
    <location>
        <begin position="396"/>
        <end position="484"/>
    </location>
</feature>
<gene>
    <name evidence="5" type="ORF">B7463_g1397</name>
</gene>
<dbReference type="Pfam" id="PF12246">
    <property type="entry name" value="MKT1_C"/>
    <property type="match status" value="1"/>
</dbReference>
<feature type="non-terminal residue" evidence="5">
    <location>
        <position position="813"/>
    </location>
</feature>
<evidence type="ECO:0000259" key="3">
    <source>
        <dbReference type="Pfam" id="PF12246"/>
    </source>
</evidence>
<accession>A0A3E2HNN6</accession>
<organism evidence="5 6">
    <name type="scientific">Scytalidium lignicola</name>
    <name type="common">Hyphomycete</name>
    <dbReference type="NCBI Taxonomy" id="5539"/>
    <lineage>
        <taxon>Eukaryota</taxon>
        <taxon>Fungi</taxon>
        <taxon>Dikarya</taxon>
        <taxon>Ascomycota</taxon>
        <taxon>Pezizomycotina</taxon>
        <taxon>Leotiomycetes</taxon>
        <taxon>Leotiomycetes incertae sedis</taxon>
        <taxon>Scytalidium</taxon>
    </lineage>
</organism>
<dbReference type="InterPro" id="IPR037314">
    <property type="entry name" value="MKT1_H3TH"/>
</dbReference>
<evidence type="ECO:0000256" key="1">
    <source>
        <dbReference type="ARBA" id="ARBA00022845"/>
    </source>
</evidence>
<evidence type="ECO:0000313" key="6">
    <source>
        <dbReference type="Proteomes" id="UP000258309"/>
    </source>
</evidence>
<dbReference type="OMA" id="RFYQTKV"/>
<feature type="domain" description="Post-transcriptional regulator MKT1 C-terminal" evidence="3">
    <location>
        <begin position="567"/>
        <end position="810"/>
    </location>
</feature>
<dbReference type="STRING" id="5539.A0A3E2HNN6"/>
<evidence type="ECO:0000256" key="2">
    <source>
        <dbReference type="ARBA" id="ARBA00024023"/>
    </source>
</evidence>
<dbReference type="InterPro" id="IPR022040">
    <property type="entry name" value="MKT1_N"/>
</dbReference>
<dbReference type="AlphaFoldDB" id="A0A3E2HNN6"/>
<dbReference type="EMBL" id="NCSJ02000014">
    <property type="protein sequence ID" value="RFU34958.1"/>
    <property type="molecule type" value="Genomic_DNA"/>
</dbReference>
<dbReference type="GO" id="GO:0006417">
    <property type="term" value="P:regulation of translation"/>
    <property type="evidence" value="ECO:0007669"/>
    <property type="project" value="UniProtKB-KW"/>
</dbReference>
<comment type="similarity">
    <text evidence="2">Belongs to the XPG/RAD2 endonuclease family.</text>
</comment>
<dbReference type="Proteomes" id="UP000258309">
    <property type="component" value="Unassembled WGS sequence"/>
</dbReference>
<dbReference type="SUPFAM" id="SSF88723">
    <property type="entry name" value="PIN domain-like"/>
    <property type="match status" value="1"/>
</dbReference>
<comment type="caution">
    <text evidence="5">The sequence shown here is derived from an EMBL/GenBank/DDBJ whole genome shotgun (WGS) entry which is preliminary data.</text>
</comment>
<evidence type="ECO:0000259" key="4">
    <source>
        <dbReference type="Pfam" id="PF12247"/>
    </source>
</evidence>
<evidence type="ECO:0000313" key="5">
    <source>
        <dbReference type="EMBL" id="RFU34958.1"/>
    </source>
</evidence>
<dbReference type="PANTHER" id="PTHR11081:SF32">
    <property type="entry name" value="POST-TRANSCRIPTIONAL REGULATOR MKT1"/>
    <property type="match status" value="1"/>
</dbReference>
<dbReference type="Pfam" id="PF12247">
    <property type="entry name" value="MKT1_N"/>
    <property type="match status" value="1"/>
</dbReference>
<dbReference type="CDD" id="cd09858">
    <property type="entry name" value="PIN_MKT1"/>
    <property type="match status" value="1"/>
</dbReference>
<name>A0A3E2HNN6_SCYLI</name>
<reference evidence="5 6" key="1">
    <citation type="submission" date="2018-05" db="EMBL/GenBank/DDBJ databases">
        <title>Draft genome sequence of Scytalidium lignicola DSM 105466, a ubiquitous saprotrophic fungus.</title>
        <authorList>
            <person name="Buettner E."/>
            <person name="Gebauer A.M."/>
            <person name="Hofrichter M."/>
            <person name="Liers C."/>
            <person name="Kellner H."/>
        </authorList>
    </citation>
    <scope>NUCLEOTIDE SEQUENCE [LARGE SCALE GENOMIC DNA]</scope>
    <source>
        <strain evidence="5 6">DSM 105466</strain>
    </source>
</reference>
<dbReference type="InterPro" id="IPR006084">
    <property type="entry name" value="XPG/Rad2"/>
</dbReference>
<dbReference type="GO" id="GO:0003730">
    <property type="term" value="F:mRNA 3'-UTR binding"/>
    <property type="evidence" value="ECO:0007669"/>
    <property type="project" value="TreeGrafter"/>
</dbReference>
<evidence type="ECO:0008006" key="7">
    <source>
        <dbReference type="Google" id="ProtNLM"/>
    </source>
</evidence>
<keyword evidence="6" id="KW-1185">Reference proteome</keyword>
<dbReference type="InterPro" id="IPR022039">
    <property type="entry name" value="MKT1_C"/>
</dbReference>
<dbReference type="PANTHER" id="PTHR11081">
    <property type="entry name" value="FLAP ENDONUCLEASE FAMILY MEMBER"/>
    <property type="match status" value="1"/>
</dbReference>
<sequence>MVANIEEGMDGCLRSGNVAFRIISQVEEGERLYCDTLDGWIPEEQCIYGFDYIVGAIKTLDEITKSFFNYGQYANHNRQPVFEGDFWIGAELFSMPFSDMQGTVIGVEATSYLQHMIDEPPAHEPLLAALGGSPIGLKEHIRNELDQWKVNGMKPIFVFDGQSIMGKEDMTLRNAKAALLKTQTAWDLYADNHPEDAVKAFGASGAVRPTDLYPILQEVLAERDLDFIIAPYSACAQLAYLDTLETQYIDGIMGSQELLLYDINDAIIFPPSSADWEKKSFSGIIKSDLIRKLNVSPDMFQDALLMVGTSFLPTFPPLLDETIITRQPYIIGDAINLLRTSEKSVANTCAAFHDVLQLRDPNWLDKYRKAKMAVKHSIIALEDGNINIREYDHLTQDNHEYLGLQLPAEMYHYLSKSLIGPRLMNCFSTSEFYVMPTLDGVISEEYKRLVTRSLVPLKEKTAALISYRIHRGFQYKDITMRYWFDDSLKQVLNHRNILPNPNTQADTWGVRDEELKNREKAINARLGTLSFAVLSLEDKDFVSKTISKGKVTDLNSKDEILSNVLWRLLHLRDYVNDRHELTSWGKALAITLKSLEPTIKAFNDIHHAEEAAFLAYELIRFNDLNARNRHTELIGGPLRGSDEDKAHCILIGRTACLLKLRHQPIGYTGPLSKNFLSFYSLIKAVQESDRDLLEAVTTSMFLNVQANRNRDDLGELGRNLPLSTDIDVGLGIAVKTYLDDYCKPESTPEQRAESKGGYAKNLLPHSVNFAEDLDVAFAFFDALYEGIKSLGNEIEEGDKKTWDGAKEYLDKRR</sequence>
<dbReference type="Gene3D" id="3.40.50.1010">
    <property type="entry name" value="5'-nuclease"/>
    <property type="match status" value="1"/>
</dbReference>
<proteinExistence type="inferred from homology"/>
<dbReference type="OrthoDB" id="17262at2759"/>
<dbReference type="CDD" id="cd09902">
    <property type="entry name" value="H3TH_MKT1"/>
    <property type="match status" value="1"/>
</dbReference>